<name>A0A7C1FFZ6_9CHLR</name>
<reference evidence="1" key="1">
    <citation type="journal article" date="2020" name="mSystems">
        <title>Genome- and Community-Level Interaction Insights into Carbon Utilization and Element Cycling Functions of Hydrothermarchaeota in Hydrothermal Sediment.</title>
        <authorList>
            <person name="Zhou Z."/>
            <person name="Liu Y."/>
            <person name="Xu W."/>
            <person name="Pan J."/>
            <person name="Luo Z.H."/>
            <person name="Li M."/>
        </authorList>
    </citation>
    <scope>NUCLEOTIDE SEQUENCE [LARGE SCALE GENOMIC DNA]</scope>
    <source>
        <strain evidence="1">SpSt-289</strain>
    </source>
</reference>
<evidence type="ECO:0000313" key="1">
    <source>
        <dbReference type="EMBL" id="HDX32012.1"/>
    </source>
</evidence>
<accession>A0A7C1FFZ6</accession>
<dbReference type="AlphaFoldDB" id="A0A7C1FFZ6"/>
<organism evidence="1">
    <name type="scientific">Caldilinea aerophila</name>
    <dbReference type="NCBI Taxonomy" id="133453"/>
    <lineage>
        <taxon>Bacteria</taxon>
        <taxon>Bacillati</taxon>
        <taxon>Chloroflexota</taxon>
        <taxon>Caldilineae</taxon>
        <taxon>Caldilineales</taxon>
        <taxon>Caldilineaceae</taxon>
        <taxon>Caldilinea</taxon>
    </lineage>
</organism>
<gene>
    <name evidence="1" type="ORF">ENQ20_11060</name>
</gene>
<evidence type="ECO:0008006" key="2">
    <source>
        <dbReference type="Google" id="ProtNLM"/>
    </source>
</evidence>
<comment type="caution">
    <text evidence="1">The sequence shown here is derived from an EMBL/GenBank/DDBJ whole genome shotgun (WGS) entry which is preliminary data.</text>
</comment>
<protein>
    <recommendedName>
        <fullName evidence="2">Phasin family protein</fullName>
    </recommendedName>
</protein>
<dbReference type="EMBL" id="DSMG01000111">
    <property type="protein sequence ID" value="HDX32012.1"/>
    <property type="molecule type" value="Genomic_DNA"/>
</dbReference>
<sequence length="148" mass="16361">MAEEQNRSLLPEQLNEKLLNLRNEAIVQAANLIMMGQKALHLGIGAVALTKDEISELLTRMVERGEIAEADIQKTVNELVERIRARGQATDAELQEFAQKATVVLQDNLRTLLEQVKLPGGANLEELLKTVGRQRGESSQPPTDQPEA</sequence>
<proteinExistence type="predicted"/>